<dbReference type="AlphaFoldDB" id="B4LE99"/>
<dbReference type="OrthoDB" id="8043478at2759"/>
<keyword evidence="1" id="KW-0732">Signal</keyword>
<keyword evidence="3" id="KW-1185">Reference proteome</keyword>
<name>B4LE99_DROVI</name>
<dbReference type="InterPro" id="IPR010512">
    <property type="entry name" value="DUF1091"/>
</dbReference>
<evidence type="ECO:0000313" key="2">
    <source>
        <dbReference type="EMBL" id="EDW69055.1"/>
    </source>
</evidence>
<organism evidence="2 3">
    <name type="scientific">Drosophila virilis</name>
    <name type="common">Fruit fly</name>
    <dbReference type="NCBI Taxonomy" id="7244"/>
    <lineage>
        <taxon>Eukaryota</taxon>
        <taxon>Metazoa</taxon>
        <taxon>Ecdysozoa</taxon>
        <taxon>Arthropoda</taxon>
        <taxon>Hexapoda</taxon>
        <taxon>Insecta</taxon>
        <taxon>Pterygota</taxon>
        <taxon>Neoptera</taxon>
        <taxon>Endopterygota</taxon>
        <taxon>Diptera</taxon>
        <taxon>Brachycera</taxon>
        <taxon>Muscomorpha</taxon>
        <taxon>Ephydroidea</taxon>
        <taxon>Drosophilidae</taxon>
        <taxon>Drosophila</taxon>
    </lineage>
</organism>
<dbReference type="OMA" id="GDGWPKP"/>
<dbReference type="Pfam" id="PF06477">
    <property type="entry name" value="DUF1091"/>
    <property type="match status" value="1"/>
</dbReference>
<reference evidence="2 3" key="1">
    <citation type="journal article" date="2007" name="Nature">
        <title>Evolution of genes and genomes on the Drosophila phylogeny.</title>
        <authorList>
            <consortium name="Drosophila 12 Genomes Consortium"/>
            <person name="Clark A.G."/>
            <person name="Eisen M.B."/>
            <person name="Smith D.R."/>
            <person name="Bergman C.M."/>
            <person name="Oliver B."/>
            <person name="Markow T.A."/>
            <person name="Kaufman T.C."/>
            <person name="Kellis M."/>
            <person name="Gelbart W."/>
            <person name="Iyer V.N."/>
            <person name="Pollard D.A."/>
            <person name="Sackton T.B."/>
            <person name="Larracuente A.M."/>
            <person name="Singh N.D."/>
            <person name="Abad J.P."/>
            <person name="Abt D.N."/>
            <person name="Adryan B."/>
            <person name="Aguade M."/>
            <person name="Akashi H."/>
            <person name="Anderson W.W."/>
            <person name="Aquadro C.F."/>
            <person name="Ardell D.H."/>
            <person name="Arguello R."/>
            <person name="Artieri C.G."/>
            <person name="Barbash D.A."/>
            <person name="Barker D."/>
            <person name="Barsanti P."/>
            <person name="Batterham P."/>
            <person name="Batzoglou S."/>
            <person name="Begun D."/>
            <person name="Bhutkar A."/>
            <person name="Blanco E."/>
            <person name="Bosak S.A."/>
            <person name="Bradley R.K."/>
            <person name="Brand A.D."/>
            <person name="Brent M.R."/>
            <person name="Brooks A.N."/>
            <person name="Brown R.H."/>
            <person name="Butlin R.K."/>
            <person name="Caggese C."/>
            <person name="Calvi B.R."/>
            <person name="Bernardo de Carvalho A."/>
            <person name="Caspi A."/>
            <person name="Castrezana S."/>
            <person name="Celniker S.E."/>
            <person name="Chang J.L."/>
            <person name="Chapple C."/>
            <person name="Chatterji S."/>
            <person name="Chinwalla A."/>
            <person name="Civetta A."/>
            <person name="Clifton S.W."/>
            <person name="Comeron J.M."/>
            <person name="Costello J.C."/>
            <person name="Coyne J.A."/>
            <person name="Daub J."/>
            <person name="David R.G."/>
            <person name="Delcher A.L."/>
            <person name="Delehaunty K."/>
            <person name="Do C.B."/>
            <person name="Ebling H."/>
            <person name="Edwards K."/>
            <person name="Eickbush T."/>
            <person name="Evans J.D."/>
            <person name="Filipski A."/>
            <person name="Findeiss S."/>
            <person name="Freyhult E."/>
            <person name="Fulton L."/>
            <person name="Fulton R."/>
            <person name="Garcia A.C."/>
            <person name="Gardiner A."/>
            <person name="Garfield D.A."/>
            <person name="Garvin B.E."/>
            <person name="Gibson G."/>
            <person name="Gilbert D."/>
            <person name="Gnerre S."/>
            <person name="Godfrey J."/>
            <person name="Good R."/>
            <person name="Gotea V."/>
            <person name="Gravely B."/>
            <person name="Greenberg A.J."/>
            <person name="Griffiths-Jones S."/>
            <person name="Gross S."/>
            <person name="Guigo R."/>
            <person name="Gustafson E.A."/>
            <person name="Haerty W."/>
            <person name="Hahn M.W."/>
            <person name="Halligan D.L."/>
            <person name="Halpern A.L."/>
            <person name="Halter G.M."/>
            <person name="Han M.V."/>
            <person name="Heger A."/>
            <person name="Hillier L."/>
            <person name="Hinrichs A.S."/>
            <person name="Holmes I."/>
            <person name="Hoskins R.A."/>
            <person name="Hubisz M.J."/>
            <person name="Hultmark D."/>
            <person name="Huntley M.A."/>
            <person name="Jaffe D.B."/>
            <person name="Jagadeeshan S."/>
            <person name="Jeck W.R."/>
            <person name="Johnson J."/>
            <person name="Jones C.D."/>
            <person name="Jordan W.C."/>
            <person name="Karpen G.H."/>
            <person name="Kataoka E."/>
            <person name="Keightley P.D."/>
            <person name="Kheradpour P."/>
            <person name="Kirkness E.F."/>
            <person name="Koerich L.B."/>
            <person name="Kristiansen K."/>
            <person name="Kudrna D."/>
            <person name="Kulathinal R.J."/>
            <person name="Kumar S."/>
            <person name="Kwok R."/>
            <person name="Lander E."/>
            <person name="Langley C.H."/>
            <person name="Lapoint R."/>
            <person name="Lazzaro B.P."/>
            <person name="Lee S.J."/>
            <person name="Levesque L."/>
            <person name="Li R."/>
            <person name="Lin C.F."/>
            <person name="Lin M.F."/>
            <person name="Lindblad-Toh K."/>
            <person name="Llopart A."/>
            <person name="Long M."/>
            <person name="Low L."/>
            <person name="Lozovsky E."/>
            <person name="Lu J."/>
            <person name="Luo M."/>
            <person name="Machado C.A."/>
            <person name="Makalowski W."/>
            <person name="Marzo M."/>
            <person name="Matsuda M."/>
            <person name="Matzkin L."/>
            <person name="McAllister B."/>
            <person name="McBride C.S."/>
            <person name="McKernan B."/>
            <person name="McKernan K."/>
            <person name="Mendez-Lago M."/>
            <person name="Minx P."/>
            <person name="Mollenhauer M.U."/>
            <person name="Montooth K."/>
            <person name="Mount S.M."/>
            <person name="Mu X."/>
            <person name="Myers E."/>
            <person name="Negre B."/>
            <person name="Newfeld S."/>
            <person name="Nielsen R."/>
            <person name="Noor M.A."/>
            <person name="O'Grady P."/>
            <person name="Pachter L."/>
            <person name="Papaceit M."/>
            <person name="Parisi M.J."/>
            <person name="Parisi M."/>
            <person name="Parts L."/>
            <person name="Pedersen J.S."/>
            <person name="Pesole G."/>
            <person name="Phillippy A.M."/>
            <person name="Ponting C.P."/>
            <person name="Pop M."/>
            <person name="Porcelli D."/>
            <person name="Powell J.R."/>
            <person name="Prohaska S."/>
            <person name="Pruitt K."/>
            <person name="Puig M."/>
            <person name="Quesneville H."/>
            <person name="Ram K.R."/>
            <person name="Rand D."/>
            <person name="Rasmussen M.D."/>
            <person name="Reed L.K."/>
            <person name="Reenan R."/>
            <person name="Reily A."/>
            <person name="Remington K.A."/>
            <person name="Rieger T.T."/>
            <person name="Ritchie M.G."/>
            <person name="Robin C."/>
            <person name="Rogers Y.H."/>
            <person name="Rohde C."/>
            <person name="Rozas J."/>
            <person name="Rubenfield M.J."/>
            <person name="Ruiz A."/>
            <person name="Russo S."/>
            <person name="Salzberg S.L."/>
            <person name="Sanchez-Gracia A."/>
            <person name="Saranga D.J."/>
            <person name="Sato H."/>
            <person name="Schaeffer S.W."/>
            <person name="Schatz M.C."/>
            <person name="Schlenke T."/>
            <person name="Schwartz R."/>
            <person name="Segarra C."/>
            <person name="Singh R.S."/>
            <person name="Sirot L."/>
            <person name="Sirota M."/>
            <person name="Sisneros N.B."/>
            <person name="Smith C.D."/>
            <person name="Smith T.F."/>
            <person name="Spieth J."/>
            <person name="Stage D.E."/>
            <person name="Stark A."/>
            <person name="Stephan W."/>
            <person name="Strausberg R.L."/>
            <person name="Strempel S."/>
            <person name="Sturgill D."/>
            <person name="Sutton G."/>
            <person name="Sutton G.G."/>
            <person name="Tao W."/>
            <person name="Teichmann S."/>
            <person name="Tobari Y.N."/>
            <person name="Tomimura Y."/>
            <person name="Tsolas J.M."/>
            <person name="Valente V.L."/>
            <person name="Venter E."/>
            <person name="Venter J.C."/>
            <person name="Vicario S."/>
            <person name="Vieira F.G."/>
            <person name="Vilella A.J."/>
            <person name="Villasante A."/>
            <person name="Walenz B."/>
            <person name="Wang J."/>
            <person name="Wasserman M."/>
            <person name="Watts T."/>
            <person name="Wilson D."/>
            <person name="Wilson R.K."/>
            <person name="Wing R.A."/>
            <person name="Wolfner M.F."/>
            <person name="Wong A."/>
            <person name="Wong G.K."/>
            <person name="Wu C.I."/>
            <person name="Wu G."/>
            <person name="Yamamoto D."/>
            <person name="Yang H.P."/>
            <person name="Yang S.P."/>
            <person name="Yorke J.A."/>
            <person name="Yoshida K."/>
            <person name="Zdobnov E."/>
            <person name="Zhang P."/>
            <person name="Zhang Y."/>
            <person name="Zimin A.V."/>
            <person name="Baldwin J."/>
            <person name="Abdouelleil A."/>
            <person name="Abdulkadir J."/>
            <person name="Abebe A."/>
            <person name="Abera B."/>
            <person name="Abreu J."/>
            <person name="Acer S.C."/>
            <person name="Aftuck L."/>
            <person name="Alexander A."/>
            <person name="An P."/>
            <person name="Anderson E."/>
            <person name="Anderson S."/>
            <person name="Arachi H."/>
            <person name="Azer M."/>
            <person name="Bachantsang P."/>
            <person name="Barry A."/>
            <person name="Bayul T."/>
            <person name="Berlin A."/>
            <person name="Bessette D."/>
            <person name="Bloom T."/>
            <person name="Blye J."/>
            <person name="Boguslavskiy L."/>
            <person name="Bonnet C."/>
            <person name="Boukhgalter B."/>
            <person name="Bourzgui I."/>
            <person name="Brown A."/>
            <person name="Cahill P."/>
            <person name="Channer S."/>
            <person name="Cheshatsang Y."/>
            <person name="Chuda L."/>
            <person name="Citroen M."/>
            <person name="Collymore A."/>
            <person name="Cooke P."/>
            <person name="Costello M."/>
            <person name="D'Aco K."/>
            <person name="Daza R."/>
            <person name="De Haan G."/>
            <person name="DeGray S."/>
            <person name="DeMaso C."/>
            <person name="Dhargay N."/>
            <person name="Dooley K."/>
            <person name="Dooley E."/>
            <person name="Doricent M."/>
            <person name="Dorje P."/>
            <person name="Dorjee K."/>
            <person name="Dupes A."/>
            <person name="Elong R."/>
            <person name="Falk J."/>
            <person name="Farina A."/>
            <person name="Faro S."/>
            <person name="Ferguson D."/>
            <person name="Fisher S."/>
            <person name="Foley C.D."/>
            <person name="Franke A."/>
            <person name="Friedrich D."/>
            <person name="Gadbois L."/>
            <person name="Gearin G."/>
            <person name="Gearin C.R."/>
            <person name="Giannoukos G."/>
            <person name="Goode T."/>
            <person name="Graham J."/>
            <person name="Grandbois E."/>
            <person name="Grewal S."/>
            <person name="Gyaltsen K."/>
            <person name="Hafez N."/>
            <person name="Hagos B."/>
            <person name="Hall J."/>
            <person name="Henson C."/>
            <person name="Hollinger A."/>
            <person name="Honan T."/>
            <person name="Huard M.D."/>
            <person name="Hughes L."/>
            <person name="Hurhula B."/>
            <person name="Husby M.E."/>
            <person name="Kamat A."/>
            <person name="Kanga B."/>
            <person name="Kashin S."/>
            <person name="Khazanovich D."/>
            <person name="Kisner P."/>
            <person name="Lance K."/>
            <person name="Lara M."/>
            <person name="Lee W."/>
            <person name="Lennon N."/>
            <person name="Letendre F."/>
            <person name="LeVine R."/>
            <person name="Lipovsky A."/>
            <person name="Liu X."/>
            <person name="Liu J."/>
            <person name="Liu S."/>
            <person name="Lokyitsang T."/>
            <person name="Lokyitsang Y."/>
            <person name="Lubonja R."/>
            <person name="Lui A."/>
            <person name="MacDonald P."/>
            <person name="Magnisalis V."/>
            <person name="Maru K."/>
            <person name="Matthews C."/>
            <person name="McCusker W."/>
            <person name="McDonough S."/>
            <person name="Mehta T."/>
            <person name="Meldrim J."/>
            <person name="Meneus L."/>
            <person name="Mihai O."/>
            <person name="Mihalev A."/>
            <person name="Mihova T."/>
            <person name="Mittelman R."/>
            <person name="Mlenga V."/>
            <person name="Montmayeur A."/>
            <person name="Mulrain L."/>
            <person name="Navidi A."/>
            <person name="Naylor J."/>
            <person name="Negash T."/>
            <person name="Nguyen T."/>
            <person name="Nguyen N."/>
            <person name="Nicol R."/>
            <person name="Norbu C."/>
            <person name="Norbu N."/>
            <person name="Novod N."/>
            <person name="O'Neill B."/>
            <person name="Osman S."/>
            <person name="Markiewicz E."/>
            <person name="Oyono O.L."/>
            <person name="Patti C."/>
            <person name="Phunkhang P."/>
            <person name="Pierre F."/>
            <person name="Priest M."/>
            <person name="Raghuraman S."/>
            <person name="Rege F."/>
            <person name="Reyes R."/>
            <person name="Rise C."/>
            <person name="Rogov P."/>
            <person name="Ross K."/>
            <person name="Ryan E."/>
            <person name="Settipalli S."/>
            <person name="Shea T."/>
            <person name="Sherpa N."/>
            <person name="Shi L."/>
            <person name="Shih D."/>
            <person name="Sparrow T."/>
            <person name="Spaulding J."/>
            <person name="Stalker J."/>
            <person name="Stange-Thomann N."/>
            <person name="Stavropoulos S."/>
            <person name="Stone C."/>
            <person name="Strader C."/>
            <person name="Tesfaye S."/>
            <person name="Thomson T."/>
            <person name="Thoulutsang Y."/>
            <person name="Thoulutsang D."/>
            <person name="Topham K."/>
            <person name="Topping I."/>
            <person name="Tsamla T."/>
            <person name="Vassiliev H."/>
            <person name="Vo A."/>
            <person name="Wangchuk T."/>
            <person name="Wangdi T."/>
            <person name="Weiand M."/>
            <person name="Wilkinson J."/>
            <person name="Wilson A."/>
            <person name="Yadav S."/>
            <person name="Young G."/>
            <person name="Yu Q."/>
            <person name="Zembek L."/>
            <person name="Zhong D."/>
            <person name="Zimmer A."/>
            <person name="Zwirko Z."/>
            <person name="Jaffe D.B."/>
            <person name="Alvarez P."/>
            <person name="Brockman W."/>
            <person name="Butler J."/>
            <person name="Chin C."/>
            <person name="Gnerre S."/>
            <person name="Grabherr M."/>
            <person name="Kleber M."/>
            <person name="Mauceli E."/>
            <person name="MacCallum I."/>
        </authorList>
    </citation>
    <scope>NUCLEOTIDE SEQUENCE [LARGE SCALE GENOMIC DNA]</scope>
    <source>
        <strain evidence="3">Tucson 15010-1051.87</strain>
    </source>
</reference>
<accession>B4LE99</accession>
<gene>
    <name evidence="2" type="primary">Dvir\GJ12332</name>
    <name evidence="2" type="ORF">Dvir_GJ12332</name>
</gene>
<dbReference type="EMBL" id="CH940647">
    <property type="protein sequence ID" value="EDW69055.1"/>
    <property type="molecule type" value="Genomic_DNA"/>
</dbReference>
<dbReference type="PhylomeDB" id="B4LE99"/>
<feature type="chain" id="PRO_5002815876" evidence="1">
    <location>
        <begin position="23"/>
        <end position="188"/>
    </location>
</feature>
<dbReference type="InParanoid" id="B4LE99"/>
<sequence length="188" mass="21369">MYTGLLLSLSVAWILLPLLVDGYDERYDRIYEPLSVKFRTSDPSKLEANATVGHMGRKGRAFMGKMLVKVDMDDTLMVEATSYRSNDGHDYTILPYHIPKQGYKSFAESFYKDIIYKELKQCSNIPEPKKAYPWPKGTYIFDNCVPTGDGWPKPLSPGYYKINFNISGQVEADLSVIVVLRNMNGGLF</sequence>
<dbReference type="HOGENOM" id="CLU_125152_0_0_1"/>
<evidence type="ECO:0000313" key="3">
    <source>
        <dbReference type="Proteomes" id="UP000008792"/>
    </source>
</evidence>
<dbReference type="Proteomes" id="UP000008792">
    <property type="component" value="Unassembled WGS sequence"/>
</dbReference>
<proteinExistence type="predicted"/>
<feature type="signal peptide" evidence="1">
    <location>
        <begin position="1"/>
        <end position="22"/>
    </location>
</feature>
<protein>
    <submittedName>
        <fullName evidence="2">Uncharacterized protein</fullName>
    </submittedName>
</protein>
<evidence type="ECO:0000256" key="1">
    <source>
        <dbReference type="SAM" id="SignalP"/>
    </source>
</evidence>
<dbReference type="PANTHER" id="PTHR21112">
    <property type="entry name" value="CHEMOSENSORY PROTEIN A 29A-RELATED"/>
    <property type="match status" value="1"/>
</dbReference>
<dbReference type="eggNOG" id="ENOG502TBEJ">
    <property type="taxonomic scope" value="Eukaryota"/>
</dbReference>
<dbReference type="PANTHER" id="PTHR21112:SF0">
    <property type="entry name" value="CHEMOSENSORY PROTEIN A 29A-RELATED"/>
    <property type="match status" value="1"/>
</dbReference>
<dbReference type="KEGG" id="dvi:6623106"/>